<dbReference type="Proteomes" id="UP001149090">
    <property type="component" value="Unassembled WGS sequence"/>
</dbReference>
<dbReference type="InterPro" id="IPR004042">
    <property type="entry name" value="Intein_endonuc_central"/>
</dbReference>
<reference evidence="2" key="1">
    <citation type="submission" date="2022-10" db="EMBL/GenBank/DDBJ databases">
        <title>Novel sulphate-reducing endosymbionts in the free-living metamonad Anaeramoeba.</title>
        <authorList>
            <person name="Jerlstrom-Hultqvist J."/>
            <person name="Cepicka I."/>
            <person name="Gallot-Lavallee L."/>
            <person name="Salas-Leiva D."/>
            <person name="Curtis B.A."/>
            <person name="Zahonova K."/>
            <person name="Pipaliya S."/>
            <person name="Dacks J."/>
            <person name="Roger A.J."/>
        </authorList>
    </citation>
    <scope>NUCLEOTIDE SEQUENCE</scope>
    <source>
        <strain evidence="2">BMAN</strain>
    </source>
</reference>
<dbReference type="AlphaFoldDB" id="A0A9Q0R726"/>
<evidence type="ECO:0000313" key="2">
    <source>
        <dbReference type="EMBL" id="KAJ5068893.1"/>
    </source>
</evidence>
<dbReference type="InterPro" id="IPR035699">
    <property type="entry name" value="AAA_6"/>
</dbReference>
<name>A0A9Q0R726_ANAIG</name>
<evidence type="ECO:0000313" key="3">
    <source>
        <dbReference type="Proteomes" id="UP001149090"/>
    </source>
</evidence>
<dbReference type="GO" id="GO:0007018">
    <property type="term" value="P:microtubule-based movement"/>
    <property type="evidence" value="ECO:0007669"/>
    <property type="project" value="InterPro"/>
</dbReference>
<dbReference type="Pfam" id="PF12774">
    <property type="entry name" value="AAA_6"/>
    <property type="match status" value="1"/>
</dbReference>
<evidence type="ECO:0000259" key="1">
    <source>
        <dbReference type="PROSITE" id="PS50819"/>
    </source>
</evidence>
<dbReference type="EMBL" id="JAPDFW010000112">
    <property type="protein sequence ID" value="KAJ5068893.1"/>
    <property type="molecule type" value="Genomic_DNA"/>
</dbReference>
<dbReference type="Gene3D" id="3.40.50.300">
    <property type="entry name" value="P-loop containing nucleotide triphosphate hydrolases"/>
    <property type="match status" value="1"/>
</dbReference>
<dbReference type="PROSITE" id="PS50819">
    <property type="entry name" value="INTEIN_ENDONUCLEASE"/>
    <property type="match status" value="1"/>
</dbReference>
<dbReference type="GO" id="GO:0004519">
    <property type="term" value="F:endonuclease activity"/>
    <property type="evidence" value="ECO:0007669"/>
    <property type="project" value="InterPro"/>
</dbReference>
<dbReference type="GO" id="GO:0008569">
    <property type="term" value="F:minus-end-directed microtubule motor activity"/>
    <property type="evidence" value="ECO:0007669"/>
    <property type="project" value="TreeGrafter"/>
</dbReference>
<dbReference type="InterPro" id="IPR026983">
    <property type="entry name" value="DHC"/>
</dbReference>
<dbReference type="PANTHER" id="PTHR10676:SF314">
    <property type="entry name" value="CYTOPLASMIC DYNEIN 1 HEAVY CHAIN 1"/>
    <property type="match status" value="1"/>
</dbReference>
<dbReference type="OrthoDB" id="14187at2759"/>
<dbReference type="InterPro" id="IPR027434">
    <property type="entry name" value="Homing_endonucl"/>
</dbReference>
<dbReference type="GO" id="GO:0045505">
    <property type="term" value="F:dynein intermediate chain binding"/>
    <property type="evidence" value="ECO:0007669"/>
    <property type="project" value="InterPro"/>
</dbReference>
<keyword evidence="3" id="KW-1185">Reference proteome</keyword>
<feature type="domain" description="DOD-type homing endonuclease" evidence="1">
    <location>
        <begin position="65"/>
        <end position="150"/>
    </location>
</feature>
<dbReference type="GO" id="GO:0005524">
    <property type="term" value="F:ATP binding"/>
    <property type="evidence" value="ECO:0007669"/>
    <property type="project" value="InterPro"/>
</dbReference>
<dbReference type="GO" id="GO:0005881">
    <property type="term" value="C:cytoplasmic microtubule"/>
    <property type="evidence" value="ECO:0007669"/>
    <property type="project" value="TreeGrafter"/>
</dbReference>
<dbReference type="InterPro" id="IPR027417">
    <property type="entry name" value="P-loop_NTPase"/>
</dbReference>
<proteinExistence type="predicted"/>
<dbReference type="SUPFAM" id="SSF55608">
    <property type="entry name" value="Homing endonucleases"/>
    <property type="match status" value="1"/>
</dbReference>
<dbReference type="PANTHER" id="PTHR10676">
    <property type="entry name" value="DYNEIN HEAVY CHAIN FAMILY PROTEIN"/>
    <property type="match status" value="1"/>
</dbReference>
<protein>
    <recommendedName>
        <fullName evidence="1">DOD-type homing endonuclease domain-containing protein</fullName>
    </recommendedName>
</protein>
<dbReference type="GO" id="GO:0031122">
    <property type="term" value="P:cytoplasmic microtubule organization"/>
    <property type="evidence" value="ECO:0007669"/>
    <property type="project" value="TreeGrafter"/>
</dbReference>
<dbReference type="GO" id="GO:0007052">
    <property type="term" value="P:mitotic spindle organization"/>
    <property type="evidence" value="ECO:0007669"/>
    <property type="project" value="TreeGrafter"/>
</dbReference>
<sequence>MRRCLRREEKISIETPKYTNFKTQKTKISPYLFGVLIAGNEKILENQNIKISNSINKQIFQNIQHLLNLTSDGNYEIYYDQINDYMPKLSQNKFIPNEFQFNSKEIRFQLLQGILDRNGYFDSKTNSPIYSTSSQQLAFDLKKLIESLGGICYISRTKQNEEIIFNCRIEIEKPEKLFTLNDKILIAKKSKKFINERFVSKIEYICKDECQCILIDHPDHLFITENHIVTHNTETVKALGNQLGRFVLVFNCDENFDFQAMGRIFVGLCQCGAWGCF</sequence>
<comment type="caution">
    <text evidence="2">The sequence shown here is derived from an EMBL/GenBank/DDBJ whole genome shotgun (WGS) entry which is preliminary data.</text>
</comment>
<gene>
    <name evidence="2" type="ORF">M0811_12200</name>
</gene>
<dbReference type="GO" id="GO:0051959">
    <property type="term" value="F:dynein light intermediate chain binding"/>
    <property type="evidence" value="ECO:0007669"/>
    <property type="project" value="InterPro"/>
</dbReference>
<dbReference type="GO" id="GO:0005938">
    <property type="term" value="C:cell cortex"/>
    <property type="evidence" value="ECO:0007669"/>
    <property type="project" value="TreeGrafter"/>
</dbReference>
<dbReference type="OMA" id="YSIMAVH"/>
<organism evidence="2 3">
    <name type="scientific">Anaeramoeba ignava</name>
    <name type="common">Anaerobic marine amoeba</name>
    <dbReference type="NCBI Taxonomy" id="1746090"/>
    <lineage>
        <taxon>Eukaryota</taxon>
        <taxon>Metamonada</taxon>
        <taxon>Anaeramoebidae</taxon>
        <taxon>Anaeramoeba</taxon>
    </lineage>
</organism>
<dbReference type="Gene3D" id="3.10.28.10">
    <property type="entry name" value="Homing endonucleases"/>
    <property type="match status" value="1"/>
</dbReference>
<dbReference type="GO" id="GO:0007097">
    <property type="term" value="P:nuclear migration"/>
    <property type="evidence" value="ECO:0007669"/>
    <property type="project" value="TreeGrafter"/>
</dbReference>
<dbReference type="GO" id="GO:0005868">
    <property type="term" value="C:cytoplasmic dynein complex"/>
    <property type="evidence" value="ECO:0007669"/>
    <property type="project" value="TreeGrafter"/>
</dbReference>
<accession>A0A9Q0R726</accession>